<evidence type="ECO:0000256" key="15">
    <source>
        <dbReference type="RuleBase" id="RU367059"/>
    </source>
</evidence>
<dbReference type="HOGENOM" id="CLU_045138_0_1_1"/>
<comment type="similarity">
    <text evidence="3 15">Belongs to the SFH5 family.</text>
</comment>
<evidence type="ECO:0000256" key="4">
    <source>
        <dbReference type="ARBA" id="ARBA00022448"/>
    </source>
</evidence>
<keyword evidence="4 15" id="KW-0813">Transport</keyword>
<dbReference type="GO" id="GO:0032541">
    <property type="term" value="C:cortical endoplasmic reticulum"/>
    <property type="evidence" value="ECO:0007669"/>
    <property type="project" value="TreeGrafter"/>
</dbReference>
<dbReference type="RefSeq" id="XP_007403138.1">
    <property type="nucleotide sequence ID" value="XM_007403076.1"/>
</dbReference>
<comment type="cofactor">
    <cofactor evidence="1">
        <name>heme b</name>
        <dbReference type="ChEBI" id="CHEBI:60344"/>
    </cofactor>
</comment>
<keyword evidence="7" id="KW-0479">Metal-binding</keyword>
<dbReference type="InterPro" id="IPR001251">
    <property type="entry name" value="CRAL-TRIO_dom"/>
</dbReference>
<dbReference type="GO" id="GO:0005829">
    <property type="term" value="C:cytosol"/>
    <property type="evidence" value="ECO:0007669"/>
    <property type="project" value="TreeGrafter"/>
</dbReference>
<dbReference type="GO" id="GO:0043001">
    <property type="term" value="P:Golgi to plasma membrane protein transport"/>
    <property type="evidence" value="ECO:0007669"/>
    <property type="project" value="TreeGrafter"/>
</dbReference>
<dbReference type="CDD" id="cd00170">
    <property type="entry name" value="SEC14"/>
    <property type="match status" value="1"/>
</dbReference>
<dbReference type="InterPro" id="IPR036865">
    <property type="entry name" value="CRAL-TRIO_dom_sf"/>
</dbReference>
<accession>K5UFV3</accession>
<feature type="domain" description="CRAL-TRIO" evidence="16">
    <location>
        <begin position="74"/>
        <end position="248"/>
    </location>
</feature>
<dbReference type="InterPro" id="IPR036273">
    <property type="entry name" value="CRAL/TRIO_N_dom_sf"/>
</dbReference>
<protein>
    <recommendedName>
        <fullName evidence="15">Phosphatidylinositol transfer protein SFH5</fullName>
        <shortName evidence="15">PITP SFH5</shortName>
    </recommendedName>
</protein>
<dbReference type="InterPro" id="IPR042938">
    <property type="entry name" value="Sfh5"/>
</dbReference>
<dbReference type="GO" id="GO:0008526">
    <property type="term" value="F:phosphatidylinositol transfer activity"/>
    <property type="evidence" value="ECO:0007669"/>
    <property type="project" value="UniProtKB-UniRule"/>
</dbReference>
<evidence type="ECO:0000256" key="5">
    <source>
        <dbReference type="ARBA" id="ARBA00022490"/>
    </source>
</evidence>
<dbReference type="GO" id="GO:0046872">
    <property type="term" value="F:metal ion binding"/>
    <property type="evidence" value="ECO:0007669"/>
    <property type="project" value="UniProtKB-KW"/>
</dbReference>
<evidence type="ECO:0000256" key="3">
    <source>
        <dbReference type="ARBA" id="ARBA00006667"/>
    </source>
</evidence>
<dbReference type="KEGG" id="pco:PHACADRAFT_132473"/>
<dbReference type="GO" id="GO:0017157">
    <property type="term" value="P:regulation of exocytosis"/>
    <property type="evidence" value="ECO:0007669"/>
    <property type="project" value="TreeGrafter"/>
</dbReference>
<dbReference type="SUPFAM" id="SSF52087">
    <property type="entry name" value="CRAL/TRIO domain"/>
    <property type="match status" value="1"/>
</dbReference>
<keyword evidence="10" id="KW-0408">Iron</keyword>
<name>K5UFV3_PHACS</name>
<evidence type="ECO:0000256" key="1">
    <source>
        <dbReference type="ARBA" id="ARBA00001970"/>
    </source>
</evidence>
<evidence type="ECO:0000256" key="13">
    <source>
        <dbReference type="ARBA" id="ARBA00024146"/>
    </source>
</evidence>
<evidence type="ECO:0000256" key="12">
    <source>
        <dbReference type="ARBA" id="ARBA00023136"/>
    </source>
</evidence>
<keyword evidence="9 15" id="KW-0492">Microsome</keyword>
<comment type="function">
    <text evidence="14">Non-classical phosphatidylinositol (PtdIns) transfer protein (PITP), which exhibits PtdIns-binding/transfer activity in the absence of detectable PtdCho-binding/transfer activity. Regulates PtdIns(4,5)P2 homeostasis at the plasma membrane. Heme-binding protein that may play a role in organic oxidant-induced stress responses.</text>
</comment>
<dbReference type="FunCoup" id="K5UFV3">
    <property type="interactions" value="7"/>
</dbReference>
<evidence type="ECO:0000256" key="9">
    <source>
        <dbReference type="ARBA" id="ARBA00022848"/>
    </source>
</evidence>
<comment type="subcellular location">
    <subcellularLocation>
        <location evidence="15">Cytoplasm</location>
    </subcellularLocation>
    <subcellularLocation>
        <location evidence="2 15">Endoplasmic reticulum membrane</location>
        <topology evidence="2 15">Peripheral membrane protein</topology>
    </subcellularLocation>
    <subcellularLocation>
        <location evidence="15">Microsome membrane</location>
        <topology evidence="15">Peripheral membrane protein</topology>
    </subcellularLocation>
</comment>
<dbReference type="PROSITE" id="PS50191">
    <property type="entry name" value="CRAL_TRIO"/>
    <property type="match status" value="1"/>
</dbReference>
<dbReference type="Pfam" id="PF00650">
    <property type="entry name" value="CRAL_TRIO"/>
    <property type="match status" value="1"/>
</dbReference>
<reference evidence="17 18" key="1">
    <citation type="journal article" date="2012" name="BMC Genomics">
        <title>Comparative genomics of the white-rot fungi, Phanerochaete carnosa and P. chrysosporium, to elucidate the genetic basis of the distinct wood types they colonize.</title>
        <authorList>
            <person name="Suzuki H."/>
            <person name="MacDonald J."/>
            <person name="Syed K."/>
            <person name="Salamov A."/>
            <person name="Hori C."/>
            <person name="Aerts A."/>
            <person name="Henrissat B."/>
            <person name="Wiebenga A."/>
            <person name="vanKuyk P.A."/>
            <person name="Barry K."/>
            <person name="Lindquist E."/>
            <person name="LaButti K."/>
            <person name="Lapidus A."/>
            <person name="Lucas S."/>
            <person name="Coutinho P."/>
            <person name="Gong Y."/>
            <person name="Samejima M."/>
            <person name="Mahadevan R."/>
            <person name="Abou-Zaid M."/>
            <person name="de Vries R.P."/>
            <person name="Igarashi K."/>
            <person name="Yadav J.S."/>
            <person name="Grigoriev I.V."/>
            <person name="Master E.R."/>
        </authorList>
    </citation>
    <scope>NUCLEOTIDE SEQUENCE [LARGE SCALE GENOMIC DNA]</scope>
    <source>
        <strain evidence="17 18">HHB-10118-sp</strain>
    </source>
</reference>
<proteinExistence type="inferred from homology"/>
<dbReference type="Gene3D" id="3.40.525.10">
    <property type="entry name" value="CRAL-TRIO lipid binding domain"/>
    <property type="match status" value="1"/>
</dbReference>
<dbReference type="GO" id="GO:0005886">
    <property type="term" value="C:plasma membrane"/>
    <property type="evidence" value="ECO:0007669"/>
    <property type="project" value="TreeGrafter"/>
</dbReference>
<keyword evidence="5 15" id="KW-0963">Cytoplasm</keyword>
<keyword evidence="6" id="KW-0349">Heme</keyword>
<comment type="catalytic activity">
    <reaction evidence="13">
        <text>a 1,2-diacyl-sn-glycero-3-phospho-(1D-myo-inositol)(in) = a 1,2-diacyl-sn-glycero-3-phospho-(1D-myo-inositol)(out)</text>
        <dbReference type="Rhea" id="RHEA:38691"/>
        <dbReference type="ChEBI" id="CHEBI:57880"/>
    </reaction>
    <physiologicalReaction direction="left-to-right" evidence="13">
        <dbReference type="Rhea" id="RHEA:38692"/>
    </physiologicalReaction>
</comment>
<keyword evidence="8 15" id="KW-0256">Endoplasmic reticulum</keyword>
<evidence type="ECO:0000256" key="6">
    <source>
        <dbReference type="ARBA" id="ARBA00022617"/>
    </source>
</evidence>
<evidence type="ECO:0000256" key="7">
    <source>
        <dbReference type="ARBA" id="ARBA00022723"/>
    </source>
</evidence>
<evidence type="ECO:0000256" key="14">
    <source>
        <dbReference type="ARBA" id="ARBA00024180"/>
    </source>
</evidence>
<evidence type="ECO:0000256" key="10">
    <source>
        <dbReference type="ARBA" id="ARBA00023004"/>
    </source>
</evidence>
<dbReference type="PANTHER" id="PTHR47669">
    <property type="entry name" value="PHOSPHATIDYLINOSITOL TRANSFER PROTEIN SFH5"/>
    <property type="match status" value="1"/>
</dbReference>
<keyword evidence="11 15" id="KW-0445">Lipid transport</keyword>
<dbReference type="SUPFAM" id="SSF46938">
    <property type="entry name" value="CRAL/TRIO N-terminal domain"/>
    <property type="match status" value="1"/>
</dbReference>
<dbReference type="PANTHER" id="PTHR47669:SF1">
    <property type="entry name" value="PHOSPHATIDYLINOSITOL TRANSFER PROTEIN SFH5"/>
    <property type="match status" value="1"/>
</dbReference>
<dbReference type="InParanoid" id="K5UFV3"/>
<organism evidence="17 18">
    <name type="scientific">Phanerochaete carnosa (strain HHB-10118-sp)</name>
    <name type="common">White-rot fungus</name>
    <name type="synonym">Peniophora carnosa</name>
    <dbReference type="NCBI Taxonomy" id="650164"/>
    <lineage>
        <taxon>Eukaryota</taxon>
        <taxon>Fungi</taxon>
        <taxon>Dikarya</taxon>
        <taxon>Basidiomycota</taxon>
        <taxon>Agaricomycotina</taxon>
        <taxon>Agaricomycetes</taxon>
        <taxon>Polyporales</taxon>
        <taxon>Phanerochaetaceae</taxon>
        <taxon>Phanerochaete</taxon>
    </lineage>
</organism>
<dbReference type="GO" id="GO:0005789">
    <property type="term" value="C:endoplasmic reticulum membrane"/>
    <property type="evidence" value="ECO:0007669"/>
    <property type="project" value="UniProtKB-SubCell"/>
</dbReference>
<evidence type="ECO:0000256" key="11">
    <source>
        <dbReference type="ARBA" id="ARBA00023055"/>
    </source>
</evidence>
<dbReference type="OrthoDB" id="75724at2759"/>
<keyword evidence="12 15" id="KW-0472">Membrane</keyword>
<dbReference type="AlphaFoldDB" id="K5UFV3"/>
<evidence type="ECO:0000259" key="16">
    <source>
        <dbReference type="PROSITE" id="PS50191"/>
    </source>
</evidence>
<evidence type="ECO:0000256" key="2">
    <source>
        <dbReference type="ARBA" id="ARBA00004406"/>
    </source>
</evidence>
<gene>
    <name evidence="17" type="ORF">PHACADRAFT_132473</name>
</gene>
<dbReference type="GeneID" id="18908227"/>
<sequence>MLPEVWRAAYSPDDLKAEVKSFTLWRVTIDPNNPATDARASVILMKFLRAKELKVNDAKTALIATLRWRDEMKIDEIETEEFPKIFSGAGRNFGHDKQGRPVTYNVYGGDVDVKELFSDVRRFIRWRVQFMEKSIELLDFENVDQMVQIHDYKGVSMMSRGANEKAAASEATNIFQSHYPEFLVSKFFVNVPTFMAWVFWAFKAFMSAKTFAKFSMVGTGESTIGVALLPYIDAKELPKVYGGEADAW</sequence>
<dbReference type="EMBL" id="JH931194">
    <property type="protein sequence ID" value="EKM48311.1"/>
    <property type="molecule type" value="Genomic_DNA"/>
</dbReference>
<evidence type="ECO:0000313" key="18">
    <source>
        <dbReference type="Proteomes" id="UP000008370"/>
    </source>
</evidence>
<evidence type="ECO:0000256" key="8">
    <source>
        <dbReference type="ARBA" id="ARBA00022824"/>
    </source>
</evidence>
<dbReference type="Proteomes" id="UP000008370">
    <property type="component" value="Unassembled WGS sequence"/>
</dbReference>
<evidence type="ECO:0000313" key="17">
    <source>
        <dbReference type="EMBL" id="EKM48311.1"/>
    </source>
</evidence>
<dbReference type="SMART" id="SM00516">
    <property type="entry name" value="SEC14"/>
    <property type="match status" value="1"/>
</dbReference>
<keyword evidence="18" id="KW-1185">Reference proteome</keyword>